<feature type="compositionally biased region" description="Basic residues" evidence="1">
    <location>
        <begin position="81"/>
        <end position="92"/>
    </location>
</feature>
<feature type="region of interest" description="Disordered" evidence="1">
    <location>
        <begin position="71"/>
        <end position="92"/>
    </location>
</feature>
<dbReference type="Proteomes" id="UP000478052">
    <property type="component" value="Unassembled WGS sequence"/>
</dbReference>
<evidence type="ECO:0000313" key="2">
    <source>
        <dbReference type="EMBL" id="KAF0751205.1"/>
    </source>
</evidence>
<evidence type="ECO:0000256" key="1">
    <source>
        <dbReference type="SAM" id="MobiDB-lite"/>
    </source>
</evidence>
<proteinExistence type="predicted"/>
<comment type="caution">
    <text evidence="2">The sequence shown here is derived from an EMBL/GenBank/DDBJ whole genome shotgun (WGS) entry which is preliminary data.</text>
</comment>
<evidence type="ECO:0000313" key="3">
    <source>
        <dbReference type="Proteomes" id="UP000478052"/>
    </source>
</evidence>
<gene>
    <name evidence="2" type="ORF">FWK35_00020578</name>
</gene>
<dbReference type="EMBL" id="VUJU01005444">
    <property type="protein sequence ID" value="KAF0751205.1"/>
    <property type="molecule type" value="Genomic_DNA"/>
</dbReference>
<reference evidence="2 3" key="1">
    <citation type="submission" date="2019-08" db="EMBL/GenBank/DDBJ databases">
        <title>Whole genome of Aphis craccivora.</title>
        <authorList>
            <person name="Voronova N.V."/>
            <person name="Shulinski R.S."/>
            <person name="Bandarenka Y.V."/>
            <person name="Zhorov D.G."/>
            <person name="Warner D."/>
        </authorList>
    </citation>
    <scope>NUCLEOTIDE SEQUENCE [LARGE SCALE GENOMIC DNA]</scope>
    <source>
        <strain evidence="2">180601</strain>
        <tissue evidence="2">Whole Body</tissue>
    </source>
</reference>
<keyword evidence="3" id="KW-1185">Reference proteome</keyword>
<dbReference type="AlphaFoldDB" id="A0A6G0Y8N9"/>
<feature type="compositionally biased region" description="Basic and acidic residues" evidence="1">
    <location>
        <begin position="71"/>
        <end position="80"/>
    </location>
</feature>
<sequence>MNAIHDTAKNTLKRNSPEPRKPWINDTIIRDIERDGSIKTPRILMEYGDIKNKWFEEKCQEFEQLLRNIKTDEAKNETKQQNKRHRWKLDTG</sequence>
<name>A0A6G0Y8N9_APHCR</name>
<protein>
    <submittedName>
        <fullName evidence="2">Craniofacial development protein 2</fullName>
    </submittedName>
</protein>
<organism evidence="2 3">
    <name type="scientific">Aphis craccivora</name>
    <name type="common">Cowpea aphid</name>
    <dbReference type="NCBI Taxonomy" id="307492"/>
    <lineage>
        <taxon>Eukaryota</taxon>
        <taxon>Metazoa</taxon>
        <taxon>Ecdysozoa</taxon>
        <taxon>Arthropoda</taxon>
        <taxon>Hexapoda</taxon>
        <taxon>Insecta</taxon>
        <taxon>Pterygota</taxon>
        <taxon>Neoptera</taxon>
        <taxon>Paraneoptera</taxon>
        <taxon>Hemiptera</taxon>
        <taxon>Sternorrhyncha</taxon>
        <taxon>Aphidomorpha</taxon>
        <taxon>Aphidoidea</taxon>
        <taxon>Aphididae</taxon>
        <taxon>Aphidini</taxon>
        <taxon>Aphis</taxon>
        <taxon>Aphis</taxon>
    </lineage>
</organism>
<feature type="region of interest" description="Disordered" evidence="1">
    <location>
        <begin position="1"/>
        <end position="22"/>
    </location>
</feature>
<accession>A0A6G0Y8N9</accession>